<evidence type="ECO:0000313" key="4">
    <source>
        <dbReference type="EMBL" id="MBY0759633.1"/>
    </source>
</evidence>
<dbReference type="Gene3D" id="3.30.750.24">
    <property type="entry name" value="STAS domain"/>
    <property type="match status" value="1"/>
</dbReference>
<feature type="domain" description="STAS" evidence="3">
    <location>
        <begin position="1"/>
        <end position="104"/>
    </location>
</feature>
<dbReference type="EMBL" id="VIRV01000020">
    <property type="protein sequence ID" value="MBY0759633.1"/>
    <property type="molecule type" value="Genomic_DNA"/>
</dbReference>
<dbReference type="InterPro" id="IPR003658">
    <property type="entry name" value="Anti-sigma_ant"/>
</dbReference>
<proteinExistence type="inferred from homology"/>
<comment type="caution">
    <text evidence="4">The sequence shown here is derived from an EMBL/GenBank/DDBJ whole genome shotgun (WGS) entry which is preliminary data.</text>
</comment>
<dbReference type="NCBIfam" id="TIGR00377">
    <property type="entry name" value="ant_ant_sig"/>
    <property type="match status" value="1"/>
</dbReference>
<dbReference type="CDD" id="cd07043">
    <property type="entry name" value="STAS_anti-anti-sigma_factors"/>
    <property type="match status" value="1"/>
</dbReference>
<gene>
    <name evidence="4" type="ORF">FLB61_11160</name>
</gene>
<reference evidence="4 5" key="1">
    <citation type="journal article" date="2020" name="New Microbes New Infect">
        <title>Sellimonas caecigallum sp. nov., description and genome sequence of a new member of the Sellimonas genus isolated from the cecum of feral chicken.</title>
        <authorList>
            <person name="Wongkuna S."/>
            <person name="Ghimire S."/>
            <person name="Antony L."/>
            <person name="Chankhamhaengdecha S."/>
            <person name="Janvilisri T."/>
            <person name="Scaria J."/>
        </authorList>
    </citation>
    <scope>NUCLEOTIDE SEQUENCE [LARGE SCALE GENOMIC DNA]</scope>
    <source>
        <strain evidence="4 5">SW451</strain>
    </source>
</reference>
<dbReference type="InterPro" id="IPR002645">
    <property type="entry name" value="STAS_dom"/>
</dbReference>
<protein>
    <recommendedName>
        <fullName evidence="2">Anti-sigma factor antagonist</fullName>
    </recommendedName>
</protein>
<accession>A0ABS7L9K7</accession>
<comment type="similarity">
    <text evidence="1 2">Belongs to the anti-sigma-factor antagonist family.</text>
</comment>
<dbReference type="SUPFAM" id="SSF52091">
    <property type="entry name" value="SpoIIaa-like"/>
    <property type="match status" value="1"/>
</dbReference>
<dbReference type="Pfam" id="PF01740">
    <property type="entry name" value="STAS"/>
    <property type="match status" value="1"/>
</dbReference>
<evidence type="ECO:0000313" key="5">
    <source>
        <dbReference type="Proteomes" id="UP000779049"/>
    </source>
</evidence>
<keyword evidence="5" id="KW-1185">Reference proteome</keyword>
<organism evidence="4 5">
    <name type="scientific">Sellimonas caecigallum</name>
    <dbReference type="NCBI Taxonomy" id="2592333"/>
    <lineage>
        <taxon>Bacteria</taxon>
        <taxon>Bacillati</taxon>
        <taxon>Bacillota</taxon>
        <taxon>Clostridia</taxon>
        <taxon>Lachnospirales</taxon>
        <taxon>Lachnospiraceae</taxon>
        <taxon>Sellimonas</taxon>
    </lineage>
</organism>
<evidence type="ECO:0000256" key="2">
    <source>
        <dbReference type="RuleBase" id="RU003749"/>
    </source>
</evidence>
<dbReference type="Proteomes" id="UP000779049">
    <property type="component" value="Unassembled WGS sequence"/>
</dbReference>
<dbReference type="PANTHER" id="PTHR33495:SF2">
    <property type="entry name" value="ANTI-SIGMA FACTOR ANTAGONIST TM_1081-RELATED"/>
    <property type="match status" value="1"/>
</dbReference>
<evidence type="ECO:0000259" key="3">
    <source>
        <dbReference type="PROSITE" id="PS50801"/>
    </source>
</evidence>
<dbReference type="RefSeq" id="WP_087201031.1">
    <property type="nucleotide sequence ID" value="NZ_CP173660.1"/>
</dbReference>
<dbReference type="PANTHER" id="PTHR33495">
    <property type="entry name" value="ANTI-SIGMA FACTOR ANTAGONIST TM_1081-RELATED-RELATED"/>
    <property type="match status" value="1"/>
</dbReference>
<dbReference type="PROSITE" id="PS50801">
    <property type="entry name" value="STAS"/>
    <property type="match status" value="1"/>
</dbReference>
<dbReference type="InterPro" id="IPR036513">
    <property type="entry name" value="STAS_dom_sf"/>
</dbReference>
<sequence length="104" mass="12375">MEYQVEENCLTIYLPKELDHHTTEEIRRETDRQIDRNHIKYVIFDFGETNFMDSSGIGVIMGRYRKLHLTGGEVWAAHLNERMKKILKMSGVTKIVRIYEEETK</sequence>
<name>A0ABS7L9K7_9FIRM</name>
<evidence type="ECO:0000256" key="1">
    <source>
        <dbReference type="ARBA" id="ARBA00009013"/>
    </source>
</evidence>